<comment type="caution">
    <text evidence="2">The sequence shown here is derived from an EMBL/GenBank/DDBJ whole genome shotgun (WGS) entry which is preliminary data.</text>
</comment>
<feature type="region of interest" description="Disordered" evidence="1">
    <location>
        <begin position="1"/>
        <end position="44"/>
    </location>
</feature>
<evidence type="ECO:0000313" key="2">
    <source>
        <dbReference type="EMBL" id="CAK9181838.1"/>
    </source>
</evidence>
<sequence length="76" mass="8667">MEAYKRMRENKNCKPNKANARKWKRKKKKGLTQKGAERKSGGERGTWAELGEIGEWVLIVAGVAVEPWQRSKRGLG</sequence>
<dbReference type="EMBL" id="CAUOFW020008168">
    <property type="protein sequence ID" value="CAK9181838.1"/>
    <property type="molecule type" value="Genomic_DNA"/>
</dbReference>
<organism evidence="2 3">
    <name type="scientific">Ilex paraguariensis</name>
    <name type="common">yerba mate</name>
    <dbReference type="NCBI Taxonomy" id="185542"/>
    <lineage>
        <taxon>Eukaryota</taxon>
        <taxon>Viridiplantae</taxon>
        <taxon>Streptophyta</taxon>
        <taxon>Embryophyta</taxon>
        <taxon>Tracheophyta</taxon>
        <taxon>Spermatophyta</taxon>
        <taxon>Magnoliopsida</taxon>
        <taxon>eudicotyledons</taxon>
        <taxon>Gunneridae</taxon>
        <taxon>Pentapetalae</taxon>
        <taxon>asterids</taxon>
        <taxon>campanulids</taxon>
        <taxon>Aquifoliales</taxon>
        <taxon>Aquifoliaceae</taxon>
        <taxon>Ilex</taxon>
    </lineage>
</organism>
<feature type="compositionally biased region" description="Basic and acidic residues" evidence="1">
    <location>
        <begin position="1"/>
        <end position="12"/>
    </location>
</feature>
<gene>
    <name evidence="2" type="ORF">ILEXP_LOCUS51949</name>
</gene>
<evidence type="ECO:0000313" key="3">
    <source>
        <dbReference type="Proteomes" id="UP001642360"/>
    </source>
</evidence>
<name>A0ABC8ULH5_9AQUA</name>
<proteinExistence type="predicted"/>
<feature type="compositionally biased region" description="Basic residues" evidence="1">
    <location>
        <begin position="19"/>
        <end position="31"/>
    </location>
</feature>
<dbReference type="AlphaFoldDB" id="A0ABC8ULH5"/>
<keyword evidence="3" id="KW-1185">Reference proteome</keyword>
<dbReference type="Proteomes" id="UP001642360">
    <property type="component" value="Unassembled WGS sequence"/>
</dbReference>
<accession>A0ABC8ULH5</accession>
<protein>
    <submittedName>
        <fullName evidence="2">Uncharacterized protein</fullName>
    </submittedName>
</protein>
<reference evidence="2 3" key="1">
    <citation type="submission" date="2024-02" db="EMBL/GenBank/DDBJ databases">
        <authorList>
            <person name="Vignale AGUSTIN F."/>
            <person name="Sosa J E."/>
            <person name="Modenutti C."/>
        </authorList>
    </citation>
    <scope>NUCLEOTIDE SEQUENCE [LARGE SCALE GENOMIC DNA]</scope>
</reference>
<evidence type="ECO:0000256" key="1">
    <source>
        <dbReference type="SAM" id="MobiDB-lite"/>
    </source>
</evidence>